<evidence type="ECO:0000259" key="1">
    <source>
        <dbReference type="Pfam" id="PF02954"/>
    </source>
</evidence>
<proteinExistence type="predicted"/>
<reference evidence="3 5" key="2">
    <citation type="submission" date="2017-02" db="EMBL/GenBank/DDBJ databases">
        <authorList>
            <person name="Peterson S.W."/>
        </authorList>
    </citation>
    <scope>NUCLEOTIDE SEQUENCE [LARGE SCALE GENOMIC DNA]</scope>
    <source>
        <strain evidence="3 5">DSM 9653</strain>
    </source>
</reference>
<sequence>MPDLDLEQAIVEQLVGLPVADVERDLILATLRETGGNRTHAANLLGIAIRTLRNKINSYAAEGYDVPEPPQPSLACV</sequence>
<dbReference type="EMBL" id="LMAR01000044">
    <property type="protein sequence ID" value="KQK29974.1"/>
    <property type="molecule type" value="Genomic_DNA"/>
</dbReference>
<name>A0A0Q3PJS7_9HYPH</name>
<dbReference type="SUPFAM" id="SSF46689">
    <property type="entry name" value="Homeodomain-like"/>
    <property type="match status" value="1"/>
</dbReference>
<keyword evidence="4" id="KW-1185">Reference proteome</keyword>
<dbReference type="InterPro" id="IPR002197">
    <property type="entry name" value="HTH_Fis"/>
</dbReference>
<evidence type="ECO:0000313" key="5">
    <source>
        <dbReference type="Proteomes" id="UP000190130"/>
    </source>
</evidence>
<dbReference type="Pfam" id="PF02954">
    <property type="entry name" value="HTH_8"/>
    <property type="match status" value="1"/>
</dbReference>
<dbReference type="PRINTS" id="PR01590">
    <property type="entry name" value="HTHFIS"/>
</dbReference>
<dbReference type="Proteomes" id="UP000051562">
    <property type="component" value="Unassembled WGS sequence"/>
</dbReference>
<dbReference type="Gene3D" id="1.10.10.60">
    <property type="entry name" value="Homeodomain-like"/>
    <property type="match status" value="1"/>
</dbReference>
<dbReference type="GO" id="GO:0043565">
    <property type="term" value="F:sequence-specific DNA binding"/>
    <property type="evidence" value="ECO:0007669"/>
    <property type="project" value="InterPro"/>
</dbReference>
<dbReference type="InterPro" id="IPR009057">
    <property type="entry name" value="Homeodomain-like_sf"/>
</dbReference>
<evidence type="ECO:0000313" key="3">
    <source>
        <dbReference type="EMBL" id="SKB69898.1"/>
    </source>
</evidence>
<dbReference type="STRING" id="53254.SAMN05660750_01951"/>
<organism evidence="2 4">
    <name type="scientific">Bosea thiooxidans</name>
    <dbReference type="NCBI Taxonomy" id="53254"/>
    <lineage>
        <taxon>Bacteria</taxon>
        <taxon>Pseudomonadati</taxon>
        <taxon>Pseudomonadota</taxon>
        <taxon>Alphaproteobacteria</taxon>
        <taxon>Hyphomicrobiales</taxon>
        <taxon>Boseaceae</taxon>
        <taxon>Bosea</taxon>
    </lineage>
</organism>
<dbReference type="AlphaFoldDB" id="A0A0Q3PJS7"/>
<dbReference type="Proteomes" id="UP000190130">
    <property type="component" value="Unassembled WGS sequence"/>
</dbReference>
<feature type="domain" description="DNA binding HTH" evidence="1">
    <location>
        <begin position="19"/>
        <end position="59"/>
    </location>
</feature>
<reference evidence="2 4" key="1">
    <citation type="submission" date="2015-10" db="EMBL/GenBank/DDBJ databases">
        <title>Draft genome of Bosea thiooxidans.</title>
        <authorList>
            <person name="Wang X."/>
        </authorList>
    </citation>
    <scope>NUCLEOTIDE SEQUENCE [LARGE SCALE GENOMIC DNA]</scope>
    <source>
        <strain evidence="2 4">CGMCC 9174</strain>
    </source>
</reference>
<gene>
    <name evidence="2" type="ORF">ARD30_16105</name>
    <name evidence="3" type="ORF">SAMN05660750_01951</name>
</gene>
<protein>
    <submittedName>
        <fullName evidence="3">Regulatory protein, Fis family</fullName>
    </submittedName>
    <submittedName>
        <fullName evidence="2">Transcriptional regulator</fullName>
    </submittedName>
</protein>
<dbReference type="EMBL" id="FUYX01000004">
    <property type="protein sequence ID" value="SKB69898.1"/>
    <property type="molecule type" value="Genomic_DNA"/>
</dbReference>
<accession>A0A0Q3PJS7</accession>
<evidence type="ECO:0000313" key="4">
    <source>
        <dbReference type="Proteomes" id="UP000051562"/>
    </source>
</evidence>
<evidence type="ECO:0000313" key="2">
    <source>
        <dbReference type="EMBL" id="KQK29974.1"/>
    </source>
</evidence>